<dbReference type="SMART" id="SM00471">
    <property type="entry name" value="HDc"/>
    <property type="match status" value="1"/>
</dbReference>
<keyword evidence="1" id="KW-0378">Hydrolase</keyword>
<dbReference type="SUPFAM" id="SSF109604">
    <property type="entry name" value="HD-domain/PDEase-like"/>
    <property type="match status" value="1"/>
</dbReference>
<dbReference type="Gene3D" id="1.10.3550.10">
    <property type="entry name" value="eoxyguanosinetriphosphate triphosphohydrolase domain-like"/>
    <property type="match status" value="1"/>
</dbReference>
<accession>A0A3D9KWN3</accession>
<dbReference type="InterPro" id="IPR023293">
    <property type="entry name" value="dGTP_triP_hydro_central_sf"/>
</dbReference>
<gene>
    <name evidence="3" type="ORF">C7460_1388</name>
</gene>
<evidence type="ECO:0000256" key="1">
    <source>
        <dbReference type="ARBA" id="ARBA00022801"/>
    </source>
</evidence>
<organism evidence="3 4">
    <name type="scientific">Marinoscillum furvescens DSM 4134</name>
    <dbReference type="NCBI Taxonomy" id="1122208"/>
    <lineage>
        <taxon>Bacteria</taxon>
        <taxon>Pseudomonadati</taxon>
        <taxon>Bacteroidota</taxon>
        <taxon>Cytophagia</taxon>
        <taxon>Cytophagales</taxon>
        <taxon>Reichenbachiellaceae</taxon>
        <taxon>Marinoscillum</taxon>
    </lineage>
</organism>
<dbReference type="GO" id="GO:0008832">
    <property type="term" value="F:dGTPase activity"/>
    <property type="evidence" value="ECO:0007669"/>
    <property type="project" value="TreeGrafter"/>
</dbReference>
<comment type="caution">
    <text evidence="3">The sequence shown here is derived from an EMBL/GenBank/DDBJ whole genome shotgun (WGS) entry which is preliminary data.</text>
</comment>
<dbReference type="RefSeq" id="WP_115870500.1">
    <property type="nucleotide sequence ID" value="NZ_QREG01000038.1"/>
</dbReference>
<keyword evidence="4" id="KW-1185">Reference proteome</keyword>
<dbReference type="GO" id="GO:0006203">
    <property type="term" value="P:dGTP catabolic process"/>
    <property type="evidence" value="ECO:0007669"/>
    <property type="project" value="TreeGrafter"/>
</dbReference>
<dbReference type="Pfam" id="PF13286">
    <property type="entry name" value="HD_assoc"/>
    <property type="match status" value="1"/>
</dbReference>
<dbReference type="NCBIfam" id="TIGR01353">
    <property type="entry name" value="dGTP_triPase"/>
    <property type="match status" value="1"/>
</dbReference>
<dbReference type="EMBL" id="QREG01000038">
    <property type="protein sequence ID" value="RED91633.1"/>
    <property type="molecule type" value="Genomic_DNA"/>
</dbReference>
<evidence type="ECO:0000313" key="4">
    <source>
        <dbReference type="Proteomes" id="UP000256779"/>
    </source>
</evidence>
<dbReference type="Pfam" id="PF01966">
    <property type="entry name" value="HD"/>
    <property type="match status" value="1"/>
</dbReference>
<dbReference type="Proteomes" id="UP000256779">
    <property type="component" value="Unassembled WGS sequence"/>
</dbReference>
<dbReference type="NCBIfam" id="NF002205">
    <property type="entry name" value="PRK01096.1"/>
    <property type="match status" value="1"/>
</dbReference>
<dbReference type="CDD" id="cd00077">
    <property type="entry name" value="HDc"/>
    <property type="match status" value="1"/>
</dbReference>
<evidence type="ECO:0000259" key="2">
    <source>
        <dbReference type="SMART" id="SM00471"/>
    </source>
</evidence>
<name>A0A3D9KWN3_MARFU</name>
<dbReference type="PANTHER" id="PTHR11373:SF32">
    <property type="entry name" value="DEOXYGUANOSINETRIPHOSPHATE TRIPHOSPHOHYDROLASE"/>
    <property type="match status" value="1"/>
</dbReference>
<dbReference type="PANTHER" id="PTHR11373">
    <property type="entry name" value="DEOXYNUCLEOSIDE TRIPHOSPHATE TRIPHOSPHOHYDROLASE"/>
    <property type="match status" value="1"/>
</dbReference>
<sequence length="449" mass="50012">MNWKQLLSPKRFGDKQEAAVADNSRSRFEQDYDRLIFSHPFRKLQDKTQVFPLPEDDFVHTRLTHSLEVSSVGRSLGKAVGEKIIDKYPELKEAGYTFHDFGGIVAAASLAHDLGNPPFGHSGETAISSFFTDHPAGKAFEQRVAPNQWSDLVSFEGNAQGFRILNDPANGGLRLTFAALGAFTKYPKSSSAPQEKSRKSQKKHGFYHSNLPEFTEVAENMGLQSIGEEAWCRHPLTFLVEAADDICYNIIDLEDGCRLGLVPYETTRDLLAAIIGESYNEEKLERSSDMNQKLGLLRALAIGRLINETVALFLEKEEAILNGLFDGALTEHIPCAEALGKISELSIAKIYRSKQVLEREAGGFEVIGKLMEAFCMASYCKLFDTDNYTPRKKSIYRLLPVGYQEKLTGAESVYESLLVVMDFISSLTDSHAIKLYKTIYGFSLPTGGF</sequence>
<dbReference type="InterPro" id="IPR026875">
    <property type="entry name" value="PHydrolase_assoc_dom"/>
</dbReference>
<dbReference type="Gene3D" id="1.10.3210.10">
    <property type="entry name" value="Hypothetical protein af1432"/>
    <property type="match status" value="1"/>
</dbReference>
<dbReference type="InterPro" id="IPR050135">
    <property type="entry name" value="dGTPase-like"/>
</dbReference>
<evidence type="ECO:0000313" key="3">
    <source>
        <dbReference type="EMBL" id="RED91633.1"/>
    </source>
</evidence>
<protein>
    <submittedName>
        <fullName evidence="3">dGTPase</fullName>
    </submittedName>
</protein>
<reference evidence="3 4" key="1">
    <citation type="submission" date="2018-07" db="EMBL/GenBank/DDBJ databases">
        <title>Genomic Encyclopedia of Type Strains, Phase IV (KMG-IV): sequencing the most valuable type-strain genomes for metagenomic binning, comparative biology and taxonomic classification.</title>
        <authorList>
            <person name="Goeker M."/>
        </authorList>
    </citation>
    <scope>NUCLEOTIDE SEQUENCE [LARGE SCALE GENOMIC DNA]</scope>
    <source>
        <strain evidence="3 4">DSM 4134</strain>
    </source>
</reference>
<dbReference type="InterPro" id="IPR006674">
    <property type="entry name" value="HD_domain"/>
</dbReference>
<dbReference type="OrthoDB" id="9803619at2"/>
<dbReference type="AlphaFoldDB" id="A0A3D9KWN3"/>
<dbReference type="Gene3D" id="1.10.3410.10">
    <property type="entry name" value="putative deoxyguanosinetriphosphate triphosphohydrolase like domain"/>
    <property type="match status" value="1"/>
</dbReference>
<dbReference type="InterPro" id="IPR003607">
    <property type="entry name" value="HD/PDEase_dom"/>
</dbReference>
<proteinExistence type="predicted"/>
<feature type="domain" description="HD/PDEase" evidence="2">
    <location>
        <begin position="58"/>
        <end position="258"/>
    </location>
</feature>
<dbReference type="InterPro" id="IPR027432">
    <property type="entry name" value="dGTP_triphosphohydrolase_C"/>
</dbReference>
<dbReference type="InterPro" id="IPR006261">
    <property type="entry name" value="dGTPase"/>
</dbReference>